<protein>
    <recommendedName>
        <fullName evidence="1">Co-chaperone DjlA N-terminal domain-containing protein</fullName>
    </recommendedName>
</protein>
<accession>A0A382DIL8</accession>
<organism evidence="2">
    <name type="scientific">marine metagenome</name>
    <dbReference type="NCBI Taxonomy" id="408172"/>
    <lineage>
        <taxon>unclassified sequences</taxon>
        <taxon>metagenomes</taxon>
        <taxon>ecological metagenomes</taxon>
    </lineage>
</organism>
<dbReference type="AlphaFoldDB" id="A0A382DIL8"/>
<name>A0A382DIL8_9ZZZZ</name>
<feature type="domain" description="Co-chaperone DjlA N-terminal" evidence="1">
    <location>
        <begin position="28"/>
        <end position="139"/>
    </location>
</feature>
<proteinExistence type="predicted"/>
<evidence type="ECO:0000259" key="1">
    <source>
        <dbReference type="Pfam" id="PF05099"/>
    </source>
</evidence>
<reference evidence="2" key="1">
    <citation type="submission" date="2018-05" db="EMBL/GenBank/DDBJ databases">
        <authorList>
            <person name="Lanie J.A."/>
            <person name="Ng W.-L."/>
            <person name="Kazmierczak K.M."/>
            <person name="Andrzejewski T.M."/>
            <person name="Davidsen T.M."/>
            <person name="Wayne K.J."/>
            <person name="Tettelin H."/>
            <person name="Glass J.I."/>
            <person name="Rusch D."/>
            <person name="Podicherti R."/>
            <person name="Tsui H.-C.T."/>
            <person name="Winkler M.E."/>
        </authorList>
    </citation>
    <scope>NUCLEOTIDE SEQUENCE</scope>
</reference>
<gene>
    <name evidence="2" type="ORF">METZ01_LOCUS190317</name>
</gene>
<dbReference type="EMBL" id="UINC01039248">
    <property type="protein sequence ID" value="SVB37463.1"/>
    <property type="molecule type" value="Genomic_DNA"/>
</dbReference>
<dbReference type="InterPro" id="IPR029024">
    <property type="entry name" value="TerB-like"/>
</dbReference>
<dbReference type="Gene3D" id="1.10.3680.10">
    <property type="entry name" value="TerB-like"/>
    <property type="match status" value="1"/>
</dbReference>
<sequence>MLNSLKKIFHHAEKTHQSNTDHLHLLSGLMIEAANIDGHVDQKEVNKISKVLIDTFHEEPSAVEEELKKCLNELGEHKSFHSFTSQINQSFSNEKKIILLEILWEIILADGKVHDFESNLIRRLAGLLYISDVNCGNAKKRALKKSQFSN</sequence>
<evidence type="ECO:0000313" key="2">
    <source>
        <dbReference type="EMBL" id="SVB37463.1"/>
    </source>
</evidence>
<dbReference type="InterPro" id="IPR007791">
    <property type="entry name" value="DjlA_N"/>
</dbReference>
<dbReference type="Pfam" id="PF05099">
    <property type="entry name" value="TerB"/>
    <property type="match status" value="1"/>
</dbReference>
<dbReference type="CDD" id="cd07313">
    <property type="entry name" value="terB_like_2"/>
    <property type="match status" value="1"/>
</dbReference>
<dbReference type="SUPFAM" id="SSF158682">
    <property type="entry name" value="TerB-like"/>
    <property type="match status" value="1"/>
</dbReference>